<gene>
    <name evidence="1" type="ORF">Goslar_00138</name>
</gene>
<proteinExistence type="predicted"/>
<accession>A0A482GDS2</accession>
<dbReference type="Proteomes" id="UP000294673">
    <property type="component" value="Segment"/>
</dbReference>
<evidence type="ECO:0000313" key="2">
    <source>
        <dbReference type="Proteomes" id="UP000294673"/>
    </source>
</evidence>
<sequence length="67" mass="7516">MINSLQRHILNHVISDMIGVRLVKGKHKKGCNKGKRFVAHVVPTTERRIANAAVDSIAKAMPWLMLD</sequence>
<name>A0A482GDS2_BPGOS</name>
<protein>
    <submittedName>
        <fullName evidence="1">Uncharacterized protein</fullName>
    </submittedName>
</protein>
<keyword evidence="2" id="KW-1185">Reference proteome</keyword>
<reference evidence="1 2" key="1">
    <citation type="submission" date="2018-12" db="EMBL/GenBank/DDBJ databases">
        <title>Still something new to discover - new insights into E. coli phage diversity and taxonomy.</title>
        <authorList>
            <person name="Korf I.H.E."/>
            <person name="Adriaennsens E."/>
            <person name="Dreiseikelmann B."/>
            <person name="Kropinski A."/>
            <person name="Nimtz M."/>
            <person name="Meier-Kolthoff J.P."/>
            <person name="Rohde M."/>
            <person name="van Raaij M."/>
            <person name="Wittmann J."/>
        </authorList>
    </citation>
    <scope>NUCLEOTIDE SEQUENCE [LARGE SCALE GENOMIC DNA]</scope>
</reference>
<organismHost>
    <name type="scientific">Escherichia coli</name>
    <dbReference type="NCBI Taxonomy" id="562"/>
</organismHost>
<organism evidence="1 2">
    <name type="scientific">Escherichia phage vB_EcoM_Goslar</name>
    <dbReference type="NCBI Taxonomy" id="2502409"/>
    <lineage>
        <taxon>Viruses</taxon>
        <taxon>Duplodnaviria</taxon>
        <taxon>Heunggongvirae</taxon>
        <taxon>Uroviricota</taxon>
        <taxon>Caudoviricetes</taxon>
        <taxon>Chimalliviridae</taxon>
        <taxon>Goslarvirus</taxon>
        <taxon>Goslarvirus goslar</taxon>
    </lineage>
</organism>
<evidence type="ECO:0000313" key="1">
    <source>
        <dbReference type="EMBL" id="QBO63931.1"/>
    </source>
</evidence>
<dbReference type="EMBL" id="MK327938">
    <property type="protein sequence ID" value="QBO63931.1"/>
    <property type="molecule type" value="Genomic_DNA"/>
</dbReference>